<evidence type="ECO:0000313" key="1">
    <source>
        <dbReference type="EMBL" id="ODM88723.1"/>
    </source>
</evidence>
<dbReference type="EMBL" id="LJIJ01003278">
    <property type="protein sequence ID" value="ODM88723.1"/>
    <property type="molecule type" value="Genomic_DNA"/>
</dbReference>
<gene>
    <name evidence="1" type="ORF">Ocin01_17958</name>
</gene>
<sequence length="132" mass="15218">MKDVSEEAVQVLVSLFYQNDVHQAELGEMSEELVLELLQTVHKYNISSLDDLFVNLICSQSDDIFSIRSALHFYLFTSKIEAYRVIRLKMIGILKRNAAQLRSTEAYQEFMDKNPKEAMELALILIEKLASK</sequence>
<name>A0A1D2M6X6_ORCCI</name>
<dbReference type="AlphaFoldDB" id="A0A1D2M6X6"/>
<keyword evidence="2" id="KW-1185">Reference proteome</keyword>
<accession>A0A1D2M6X6</accession>
<organism evidence="1 2">
    <name type="scientific">Orchesella cincta</name>
    <name type="common">Springtail</name>
    <name type="synonym">Podura cincta</name>
    <dbReference type="NCBI Taxonomy" id="48709"/>
    <lineage>
        <taxon>Eukaryota</taxon>
        <taxon>Metazoa</taxon>
        <taxon>Ecdysozoa</taxon>
        <taxon>Arthropoda</taxon>
        <taxon>Hexapoda</taxon>
        <taxon>Collembola</taxon>
        <taxon>Entomobryomorpha</taxon>
        <taxon>Entomobryoidea</taxon>
        <taxon>Orchesellidae</taxon>
        <taxon>Orchesellinae</taxon>
        <taxon>Orchesella</taxon>
    </lineage>
</organism>
<proteinExistence type="predicted"/>
<evidence type="ECO:0008006" key="3">
    <source>
        <dbReference type="Google" id="ProtNLM"/>
    </source>
</evidence>
<dbReference type="InterPro" id="IPR011333">
    <property type="entry name" value="SKP1/BTB/POZ_sf"/>
</dbReference>
<protein>
    <recommendedName>
        <fullName evidence="3">BTB domain-containing protein</fullName>
    </recommendedName>
</protein>
<comment type="caution">
    <text evidence="1">The sequence shown here is derived from an EMBL/GenBank/DDBJ whole genome shotgun (WGS) entry which is preliminary data.</text>
</comment>
<dbReference type="Gene3D" id="3.30.710.10">
    <property type="entry name" value="Potassium Channel Kv1.1, Chain A"/>
    <property type="match status" value="1"/>
</dbReference>
<reference evidence="1 2" key="1">
    <citation type="journal article" date="2016" name="Genome Biol. Evol.">
        <title>Gene Family Evolution Reflects Adaptation to Soil Environmental Stressors in the Genome of the Collembolan Orchesella cincta.</title>
        <authorList>
            <person name="Faddeeva-Vakhrusheva A."/>
            <person name="Derks M.F."/>
            <person name="Anvar S.Y."/>
            <person name="Agamennone V."/>
            <person name="Suring W."/>
            <person name="Smit S."/>
            <person name="van Straalen N.M."/>
            <person name="Roelofs D."/>
        </authorList>
    </citation>
    <scope>NUCLEOTIDE SEQUENCE [LARGE SCALE GENOMIC DNA]</scope>
    <source>
        <tissue evidence="1">Mixed pool</tissue>
    </source>
</reference>
<evidence type="ECO:0000313" key="2">
    <source>
        <dbReference type="Proteomes" id="UP000094527"/>
    </source>
</evidence>
<dbReference type="Proteomes" id="UP000094527">
    <property type="component" value="Unassembled WGS sequence"/>
</dbReference>